<evidence type="ECO:0000313" key="2">
    <source>
        <dbReference type="EMBL" id="CAL1583951.1"/>
    </source>
</evidence>
<feature type="region of interest" description="Disordered" evidence="1">
    <location>
        <begin position="52"/>
        <end position="99"/>
    </location>
</feature>
<dbReference type="Proteomes" id="UP001497482">
    <property type="component" value="Chromosome 16"/>
</dbReference>
<name>A0AAV2K220_KNICA</name>
<evidence type="ECO:0008006" key="4">
    <source>
        <dbReference type="Google" id="ProtNLM"/>
    </source>
</evidence>
<accession>A0AAV2K220</accession>
<keyword evidence="3" id="KW-1185">Reference proteome</keyword>
<dbReference type="EMBL" id="OZ035838">
    <property type="protein sequence ID" value="CAL1583951.1"/>
    <property type="molecule type" value="Genomic_DNA"/>
</dbReference>
<dbReference type="AlphaFoldDB" id="A0AAV2K220"/>
<feature type="compositionally biased region" description="Polar residues" evidence="1">
    <location>
        <begin position="76"/>
        <end position="85"/>
    </location>
</feature>
<evidence type="ECO:0000256" key="1">
    <source>
        <dbReference type="SAM" id="MobiDB-lite"/>
    </source>
</evidence>
<gene>
    <name evidence="2" type="ORF">KC01_LOCUS14356</name>
</gene>
<evidence type="ECO:0000313" key="3">
    <source>
        <dbReference type="Proteomes" id="UP001497482"/>
    </source>
</evidence>
<organism evidence="2 3">
    <name type="scientific">Knipowitschia caucasica</name>
    <name type="common">Caucasian dwarf goby</name>
    <name type="synonym">Pomatoschistus caucasicus</name>
    <dbReference type="NCBI Taxonomy" id="637954"/>
    <lineage>
        <taxon>Eukaryota</taxon>
        <taxon>Metazoa</taxon>
        <taxon>Chordata</taxon>
        <taxon>Craniata</taxon>
        <taxon>Vertebrata</taxon>
        <taxon>Euteleostomi</taxon>
        <taxon>Actinopterygii</taxon>
        <taxon>Neopterygii</taxon>
        <taxon>Teleostei</taxon>
        <taxon>Neoteleostei</taxon>
        <taxon>Acanthomorphata</taxon>
        <taxon>Gobiaria</taxon>
        <taxon>Gobiiformes</taxon>
        <taxon>Gobioidei</taxon>
        <taxon>Gobiidae</taxon>
        <taxon>Gobiinae</taxon>
        <taxon>Knipowitschia</taxon>
    </lineage>
</organism>
<protein>
    <recommendedName>
        <fullName evidence="4">Secreted protein</fullName>
    </recommendedName>
</protein>
<reference evidence="2 3" key="1">
    <citation type="submission" date="2024-04" db="EMBL/GenBank/DDBJ databases">
        <authorList>
            <person name="Waldvogel A.-M."/>
            <person name="Schoenle A."/>
        </authorList>
    </citation>
    <scope>NUCLEOTIDE SEQUENCE [LARGE SCALE GENOMIC DNA]</scope>
</reference>
<sequence length="111" mass="12150">MLRVLPVTAIPLVIPIPPVVSITSITRPCRFHELVGHMIPTVMRSWGSHVPSWSHDPVGHTTPSVTRPRRSHNPVGHTTPSVTRSSRSDDPVGHTTPSVYDPVGDIISWVT</sequence>
<proteinExistence type="predicted"/>